<evidence type="ECO:0000313" key="2">
    <source>
        <dbReference type="EMBL" id="KTB42510.1"/>
    </source>
</evidence>
<accession>A0A0W0G1T2</accession>
<organism evidence="2 3">
    <name type="scientific">Moniliophthora roreri</name>
    <name type="common">Frosty pod rot fungus</name>
    <name type="synonym">Monilia roreri</name>
    <dbReference type="NCBI Taxonomy" id="221103"/>
    <lineage>
        <taxon>Eukaryota</taxon>
        <taxon>Fungi</taxon>
        <taxon>Dikarya</taxon>
        <taxon>Basidiomycota</taxon>
        <taxon>Agaricomycotina</taxon>
        <taxon>Agaricomycetes</taxon>
        <taxon>Agaricomycetidae</taxon>
        <taxon>Agaricales</taxon>
        <taxon>Marasmiineae</taxon>
        <taxon>Marasmiaceae</taxon>
        <taxon>Moniliophthora</taxon>
    </lineage>
</organism>
<sequence length="263" mass="28978">MSMPLTSLPPPDLAQVAMAAVLLYPHISASNDHGPNMSSQLIPSFSSQPSTPVPGHIRHVAHAQLITPIQPVTPTSHSVSVQCPTSSQPISLSATPDAVGESVSTSGAAKSGKMKMIKIGDGSEIFFCRKDVRDPQCPSFANDLDLLGHMWDDKNEDFDEDKCVLWVGNPEHGIALKYWGDVLKLESPDPDDNCWEVWKKKLYPWGLIGEYYNEVGEKKFWEEFTVDGVRLCQKQIVDILRPRNKAKNAERKAAKKVACNAAI</sequence>
<protein>
    <submittedName>
        <fullName evidence="2">Uncharacterized protein</fullName>
    </submittedName>
</protein>
<feature type="compositionally biased region" description="Polar residues" evidence="1">
    <location>
        <begin position="77"/>
        <end position="94"/>
    </location>
</feature>
<feature type="region of interest" description="Disordered" evidence="1">
    <location>
        <begin position="77"/>
        <end position="106"/>
    </location>
</feature>
<evidence type="ECO:0000256" key="1">
    <source>
        <dbReference type="SAM" id="MobiDB-lite"/>
    </source>
</evidence>
<proteinExistence type="predicted"/>
<comment type="caution">
    <text evidence="2">The sequence shown here is derived from an EMBL/GenBank/DDBJ whole genome shotgun (WGS) entry which is preliminary data.</text>
</comment>
<dbReference type="EMBL" id="LATX01001327">
    <property type="protein sequence ID" value="KTB42510.1"/>
    <property type="molecule type" value="Genomic_DNA"/>
</dbReference>
<dbReference type="Proteomes" id="UP000054988">
    <property type="component" value="Unassembled WGS sequence"/>
</dbReference>
<gene>
    <name evidence="2" type="ORF">WG66_4917</name>
</gene>
<name>A0A0W0G1T2_MONRR</name>
<evidence type="ECO:0000313" key="3">
    <source>
        <dbReference type="Proteomes" id="UP000054988"/>
    </source>
</evidence>
<reference evidence="2 3" key="1">
    <citation type="submission" date="2015-12" db="EMBL/GenBank/DDBJ databases">
        <title>Draft genome sequence of Moniliophthora roreri, the causal agent of frosty pod rot of cacao.</title>
        <authorList>
            <person name="Aime M.C."/>
            <person name="Diaz-Valderrama J.R."/>
            <person name="Kijpornyongpan T."/>
            <person name="Phillips-Mora W."/>
        </authorList>
    </citation>
    <scope>NUCLEOTIDE SEQUENCE [LARGE SCALE GENOMIC DNA]</scope>
    <source>
        <strain evidence="2 3">MCA 2952</strain>
    </source>
</reference>
<dbReference type="AlphaFoldDB" id="A0A0W0G1T2"/>